<name>A0A449BCU6_HAPAX</name>
<feature type="transmembrane region" description="Helical" evidence="1">
    <location>
        <begin position="12"/>
        <end position="32"/>
    </location>
</feature>
<dbReference type="KEGG" id="aaxa:NCTC10138_00650"/>
<dbReference type="PANTHER" id="PTHR30354">
    <property type="entry name" value="GNT FAMILY GLUCONATE TRANSPORTER"/>
    <property type="match status" value="1"/>
</dbReference>
<proteinExistence type="predicted"/>
<dbReference type="EMBL" id="LR215048">
    <property type="protein sequence ID" value="VEU80281.1"/>
    <property type="molecule type" value="Genomic_DNA"/>
</dbReference>
<dbReference type="InterPro" id="IPR003474">
    <property type="entry name" value="Glcn_transporter"/>
</dbReference>
<feature type="transmembrane region" description="Helical" evidence="1">
    <location>
        <begin position="309"/>
        <end position="330"/>
    </location>
</feature>
<feature type="transmembrane region" description="Helical" evidence="1">
    <location>
        <begin position="160"/>
        <end position="176"/>
    </location>
</feature>
<dbReference type="AlphaFoldDB" id="A0A449BCU6"/>
<feature type="transmembrane region" description="Helical" evidence="1">
    <location>
        <begin position="188"/>
        <end position="209"/>
    </location>
</feature>
<dbReference type="PANTHER" id="PTHR30354:SF23">
    <property type="entry name" value="GNTP FAMILY PERMEASE"/>
    <property type="match status" value="1"/>
</dbReference>
<reference evidence="2 3" key="1">
    <citation type="submission" date="2019-01" db="EMBL/GenBank/DDBJ databases">
        <authorList>
            <consortium name="Pathogen Informatics"/>
        </authorList>
    </citation>
    <scope>NUCLEOTIDE SEQUENCE [LARGE SCALE GENOMIC DNA]</scope>
    <source>
        <strain evidence="2 3">NCTC10138</strain>
    </source>
</reference>
<evidence type="ECO:0000256" key="1">
    <source>
        <dbReference type="SAM" id="Phobius"/>
    </source>
</evidence>
<evidence type="ECO:0000313" key="3">
    <source>
        <dbReference type="Proteomes" id="UP000289841"/>
    </source>
</evidence>
<dbReference type="GO" id="GO:0005886">
    <property type="term" value="C:plasma membrane"/>
    <property type="evidence" value="ECO:0007669"/>
    <property type="project" value="TreeGrafter"/>
</dbReference>
<keyword evidence="1" id="KW-1133">Transmembrane helix</keyword>
<accession>A0A449BCU6</accession>
<keyword evidence="1" id="KW-0472">Membrane</keyword>
<gene>
    <name evidence="2" type="primary">dsdX</name>
    <name evidence="2" type="ORF">NCTC10138_00650</name>
</gene>
<dbReference type="Pfam" id="PF02447">
    <property type="entry name" value="GntP_permease"/>
    <property type="match status" value="1"/>
</dbReference>
<keyword evidence="3" id="KW-1185">Reference proteome</keyword>
<feature type="transmembrane region" description="Helical" evidence="1">
    <location>
        <begin position="79"/>
        <end position="101"/>
    </location>
</feature>
<keyword evidence="1" id="KW-0812">Transmembrane</keyword>
<dbReference type="GO" id="GO:0015128">
    <property type="term" value="F:gluconate transmembrane transporter activity"/>
    <property type="evidence" value="ECO:0007669"/>
    <property type="project" value="InterPro"/>
</dbReference>
<organism evidence="2 3">
    <name type="scientific">Haploplasma axanthum</name>
    <name type="common">Acholeplasma axanthum</name>
    <dbReference type="NCBI Taxonomy" id="29552"/>
    <lineage>
        <taxon>Bacteria</taxon>
        <taxon>Bacillati</taxon>
        <taxon>Mycoplasmatota</taxon>
        <taxon>Mollicutes</taxon>
        <taxon>Acholeplasmatales</taxon>
        <taxon>Acholeplasmataceae</taxon>
        <taxon>Haploplasma</taxon>
    </lineage>
</organism>
<feature type="transmembrane region" description="Helical" evidence="1">
    <location>
        <begin position="129"/>
        <end position="148"/>
    </location>
</feature>
<dbReference type="Proteomes" id="UP000289841">
    <property type="component" value="Chromosome"/>
</dbReference>
<sequence length="331" mass="33787">MGFGCTCATTMILTAVGVFIPVAVLIVAPIALSVGKKSGISKIALLVALSGGGKAGNVISPNPNTITAADGFGISLGDAMVNAFIPAVFGVIVAILLAMALRKKGDLVKENEVPEEDVERKLPSIGKSLVAPIIAIVLLLVGPIGDITNWSFLKAITLDAMYILPLAGIIGIIAMGESKNLINYTTKGLNRMTGTVMILIGAGALGGLISKSDLGYQITNIIAKLGISGDLLAPIAGILMGGALASTSAGVSVGIEGFGQSILGTGTSPINAAVMMHTGATVIDQLPHGNYFHVTGGSMNMDIKERFKVVGFEALVGLTMTIVAVLINFIF</sequence>
<dbReference type="STRING" id="1278311.GCA_000428705_01328"/>
<evidence type="ECO:0000313" key="2">
    <source>
        <dbReference type="EMBL" id="VEU80281.1"/>
    </source>
</evidence>
<feature type="transmembrane region" description="Helical" evidence="1">
    <location>
        <begin position="221"/>
        <end position="245"/>
    </location>
</feature>
<protein>
    <submittedName>
        <fullName evidence="2">DsdX permease</fullName>
    </submittedName>
</protein>